<dbReference type="GO" id="GO:0061025">
    <property type="term" value="P:membrane fusion"/>
    <property type="evidence" value="ECO:0007669"/>
    <property type="project" value="TreeGrafter"/>
</dbReference>
<evidence type="ECO:0000313" key="3">
    <source>
        <dbReference type="Proteomes" id="UP000070700"/>
    </source>
</evidence>
<evidence type="ECO:0000313" key="2">
    <source>
        <dbReference type="EMBL" id="KUJ15918.1"/>
    </source>
</evidence>
<dbReference type="GO" id="GO:0005783">
    <property type="term" value="C:endoplasmic reticulum"/>
    <property type="evidence" value="ECO:0007669"/>
    <property type="project" value="TreeGrafter"/>
</dbReference>
<gene>
    <name evidence="2" type="ORF">LY89DRAFT_719597</name>
</gene>
<protein>
    <submittedName>
        <fullName evidence="2">Uncharacterized protein</fullName>
    </submittedName>
</protein>
<dbReference type="Proteomes" id="UP000070700">
    <property type="component" value="Unassembled WGS sequence"/>
</dbReference>
<dbReference type="GO" id="GO:0005795">
    <property type="term" value="C:Golgi stack"/>
    <property type="evidence" value="ECO:0007669"/>
    <property type="project" value="TreeGrafter"/>
</dbReference>
<feature type="compositionally biased region" description="Basic and acidic residues" evidence="1">
    <location>
        <begin position="429"/>
        <end position="446"/>
    </location>
</feature>
<dbReference type="PANTHER" id="PTHR10013">
    <property type="entry name" value="GENERAL VESICULAR TRANSPORT FACTOR P115"/>
    <property type="match status" value="1"/>
</dbReference>
<dbReference type="KEGG" id="psco:LY89DRAFT_719597"/>
<evidence type="ECO:0000256" key="1">
    <source>
        <dbReference type="SAM" id="MobiDB-lite"/>
    </source>
</evidence>
<dbReference type="GeneID" id="28828232"/>
<feature type="region of interest" description="Disordered" evidence="1">
    <location>
        <begin position="759"/>
        <end position="783"/>
    </location>
</feature>
<accession>A0A194X6W5</accession>
<keyword evidence="3" id="KW-1185">Reference proteome</keyword>
<name>A0A194X6W5_MOLSC</name>
<proteinExistence type="predicted"/>
<sequence>MLSQHVRALLPAEISNPRRTIQTSLLRSQCYLSEGKAHLALQQADLALYIASQHNLYMLEAKAQFYRAKCFIDTARWKEARWALVRAASVRDFEREIEYMGKRCQDEIECEAWLAKEEKYWLKMIADRETEAREKAERGMLGLLSEKTASGDAMVLIINLVVWDMHTGPKPGHRVKLPDIEQLLVPATSFTPEISRTPASTETSPTSPIIPTSSPNLLQIQAPPSRRKTPQWLLDEIASSTPFEASPYAVIAPLSFSRKNSLATEEDTIDLYPEALSFPTKDLKATTAKQKATHPSDIGNQPAGINTADFAKAKKVEQQTSETKPHEMSFFAGKSSAKLKIAPATLQHKDILAFKQLARAIGPNDACSQIAEAGLKALDEAQQRNIEEPFYDAAEFVKLKQMATRLETQKKGSGEGGSKDDEEISKLTKKNEELEKENKKLKEQIAKHGKTKIGKLEQDLKEAQDMFQEQKDLTKEKEAEIGRMEEGWIRKEDCKEHEDAEVARLDAEIAALQREISEDGSGKGSDDSEGHKTLRARILELDAELEKSKAQIKKQSDQLKARGLIPGATGDLAECEEENERLTGLLLHYKAENAKPGRSGSADAKSVELGLKNLDVMQRINTRMQTALNDAVTKERALKTDLEALRAEVDVFKTNNTDDILKDCWERRDRLEQEVAGNKTQIDQLKEQLRATIADAKSASEQAARDVATVEADINKMNEGEAQDLLDAQEQARELTQENETIFGLVAKYRDDIEKLKKDLKKKKRSRGKGDSSDEDQRKKKKADAAEIGRLRLEIAKLKRLLRELTSRYEGQRDQSGRMVALNREYMTLLQNARIAYPLADGSGAPDALEDPPEPVGREPSDILASVMEVELAILRAQTEIQWVIAIRGHTGFVAGDLTRATAMIDSALEMVALLPGPLTNPIRTLLGEANWWSFMVRYYSDDLPGAQLALTIAHNCLAYLRLEESRIAVSAWMARPVLPPIPRTRRGYARKDSIKKSKKTSKKGKGGDENKKDTKDKKDEQEKKDKKDKDKDKKEKDKKGKGKQEDDNSDEMDSDDVDGFQGA</sequence>
<reference evidence="2 3" key="1">
    <citation type="submission" date="2015-10" db="EMBL/GenBank/DDBJ databases">
        <title>Full genome of DAOMC 229536 Phialocephala scopiformis, a fungal endophyte of spruce producing the potent anti-insectan compound rugulosin.</title>
        <authorList>
            <consortium name="DOE Joint Genome Institute"/>
            <person name="Walker A.K."/>
            <person name="Frasz S.L."/>
            <person name="Seifert K.A."/>
            <person name="Miller J.D."/>
            <person name="Mondo S.J."/>
            <person name="Labutti K."/>
            <person name="Lipzen A."/>
            <person name="Dockter R."/>
            <person name="Kennedy M."/>
            <person name="Grigoriev I.V."/>
            <person name="Spatafora J.W."/>
        </authorList>
    </citation>
    <scope>NUCLEOTIDE SEQUENCE [LARGE SCALE GENOMIC DNA]</scope>
    <source>
        <strain evidence="2 3">CBS 120377</strain>
    </source>
</reference>
<feature type="compositionally biased region" description="Basic and acidic residues" evidence="1">
    <location>
        <begin position="1006"/>
        <end position="1047"/>
    </location>
</feature>
<dbReference type="InterPro" id="IPR011990">
    <property type="entry name" value="TPR-like_helical_dom_sf"/>
</dbReference>
<dbReference type="RefSeq" id="XP_018070273.1">
    <property type="nucleotide sequence ID" value="XM_018218506.1"/>
</dbReference>
<feature type="region of interest" description="Disordered" evidence="1">
    <location>
        <begin position="429"/>
        <end position="448"/>
    </location>
</feature>
<dbReference type="InterPro" id="IPR024095">
    <property type="entry name" value="Vesicle_P115"/>
</dbReference>
<dbReference type="OrthoDB" id="3928392at2759"/>
<dbReference type="SUPFAM" id="SSF48452">
    <property type="entry name" value="TPR-like"/>
    <property type="match status" value="1"/>
</dbReference>
<dbReference type="GO" id="GO:0048211">
    <property type="term" value="P:Golgi vesicle docking"/>
    <property type="evidence" value="ECO:0007669"/>
    <property type="project" value="TreeGrafter"/>
</dbReference>
<feature type="compositionally biased region" description="Acidic residues" evidence="1">
    <location>
        <begin position="1048"/>
        <end position="1064"/>
    </location>
</feature>
<dbReference type="GO" id="GO:0006886">
    <property type="term" value="P:intracellular protein transport"/>
    <property type="evidence" value="ECO:0007669"/>
    <property type="project" value="TreeGrafter"/>
</dbReference>
<feature type="region of interest" description="Disordered" evidence="1">
    <location>
        <begin position="193"/>
        <end position="225"/>
    </location>
</feature>
<dbReference type="GO" id="GO:0006888">
    <property type="term" value="P:endoplasmic reticulum to Golgi vesicle-mediated transport"/>
    <property type="evidence" value="ECO:0007669"/>
    <property type="project" value="TreeGrafter"/>
</dbReference>
<dbReference type="GO" id="GO:0012507">
    <property type="term" value="C:ER to Golgi transport vesicle membrane"/>
    <property type="evidence" value="ECO:0007669"/>
    <property type="project" value="TreeGrafter"/>
</dbReference>
<feature type="compositionally biased region" description="Basic and acidic residues" evidence="1">
    <location>
        <begin position="768"/>
        <end position="783"/>
    </location>
</feature>
<organism evidence="2 3">
    <name type="scientific">Mollisia scopiformis</name>
    <name type="common">Conifer needle endophyte fungus</name>
    <name type="synonym">Phialocephala scopiformis</name>
    <dbReference type="NCBI Taxonomy" id="149040"/>
    <lineage>
        <taxon>Eukaryota</taxon>
        <taxon>Fungi</taxon>
        <taxon>Dikarya</taxon>
        <taxon>Ascomycota</taxon>
        <taxon>Pezizomycotina</taxon>
        <taxon>Leotiomycetes</taxon>
        <taxon>Helotiales</taxon>
        <taxon>Mollisiaceae</taxon>
        <taxon>Mollisia</taxon>
    </lineage>
</organism>
<feature type="compositionally biased region" description="Low complexity" evidence="1">
    <location>
        <begin position="197"/>
        <end position="215"/>
    </location>
</feature>
<feature type="region of interest" description="Disordered" evidence="1">
    <location>
        <begin position="981"/>
        <end position="1064"/>
    </location>
</feature>
<dbReference type="AlphaFoldDB" id="A0A194X6W5"/>
<dbReference type="PANTHER" id="PTHR10013:SF0">
    <property type="entry name" value="GENERAL VESICULAR TRANSPORT FACTOR P115"/>
    <property type="match status" value="1"/>
</dbReference>
<dbReference type="EMBL" id="KQ947417">
    <property type="protein sequence ID" value="KUJ15918.1"/>
    <property type="molecule type" value="Genomic_DNA"/>
</dbReference>
<dbReference type="InParanoid" id="A0A194X6W5"/>